<dbReference type="Proteomes" id="UP001183604">
    <property type="component" value="Unassembled WGS sequence"/>
</dbReference>
<dbReference type="Pfam" id="PF14428">
    <property type="entry name" value="DddA-like"/>
    <property type="match status" value="1"/>
</dbReference>
<evidence type="ECO:0000313" key="2">
    <source>
        <dbReference type="EMBL" id="MDR7336868.1"/>
    </source>
</evidence>
<proteinExistence type="predicted"/>
<evidence type="ECO:0000313" key="3">
    <source>
        <dbReference type="Proteomes" id="UP001183604"/>
    </source>
</evidence>
<reference evidence="2 3" key="1">
    <citation type="submission" date="2023-07" db="EMBL/GenBank/DDBJ databases">
        <title>Sequencing the genomes of 1000 actinobacteria strains.</title>
        <authorList>
            <person name="Klenk H.-P."/>
        </authorList>
    </citation>
    <scope>NUCLEOTIDE SEQUENCE [LARGE SCALE GENOMIC DNA]</scope>
    <source>
        <strain evidence="2 3">DSM 44724</strain>
    </source>
</reference>
<comment type="caution">
    <text evidence="2">The sequence shown here is derived from an EMBL/GenBank/DDBJ whole genome shotgun (WGS) entry which is preliminary data.</text>
</comment>
<evidence type="ECO:0000256" key="1">
    <source>
        <dbReference type="SAM" id="MobiDB-lite"/>
    </source>
</evidence>
<gene>
    <name evidence="2" type="ORF">J2S69_000587</name>
</gene>
<dbReference type="InterPro" id="IPR032724">
    <property type="entry name" value="SCP1.201-like"/>
</dbReference>
<feature type="region of interest" description="Disordered" evidence="1">
    <location>
        <begin position="84"/>
        <end position="136"/>
    </location>
</feature>
<name>A0ABU2AJS9_9ACTN</name>
<accession>A0ABU2AJS9</accession>
<keyword evidence="3" id="KW-1185">Reference proteome</keyword>
<evidence type="ECO:0008006" key="4">
    <source>
        <dbReference type="Google" id="ProtNLM"/>
    </source>
</evidence>
<protein>
    <recommendedName>
        <fullName evidence="4">Nucleic acid/nucleotide deaminase of polymorphic system toxin</fullName>
    </recommendedName>
</protein>
<dbReference type="EMBL" id="JAVDYD010000001">
    <property type="protein sequence ID" value="MDR7336868.1"/>
    <property type="molecule type" value="Genomic_DNA"/>
</dbReference>
<feature type="compositionally biased region" description="Pro residues" evidence="1">
    <location>
        <begin position="95"/>
        <end position="108"/>
    </location>
</feature>
<sequence>MSLLSELIAHLRALTTSASDAATGLHRARDGLEQAAAGARAATEGSASPLPAEGAAQWQAAAGKAEEAAGLIAAGNETIERYIQGPLLGGGSGGNPPPPPPTAPARPADPPRDPNSISPREGMAGIRPYGEAGTAEGNLFFTSGKQNDQPLKASPGTTKFHPGEIKPGWQHTKPAQGHIEGNAAADMLHAGVQRAVLFLNAEPCDHDGNGCKTNTAHYLKPRTELIVKVCDTEGRLRLRKKITGTGEALR</sequence>
<dbReference type="RefSeq" id="WP_310283902.1">
    <property type="nucleotide sequence ID" value="NZ_BAAAOM010000002.1"/>
</dbReference>
<organism evidence="2 3">
    <name type="scientific">Glycomyces lechevalierae</name>
    <dbReference type="NCBI Taxonomy" id="256034"/>
    <lineage>
        <taxon>Bacteria</taxon>
        <taxon>Bacillati</taxon>
        <taxon>Actinomycetota</taxon>
        <taxon>Actinomycetes</taxon>
        <taxon>Glycomycetales</taxon>
        <taxon>Glycomycetaceae</taxon>
        <taxon>Glycomyces</taxon>
    </lineage>
</organism>